<name>A0A6C0BTA0_9ZZZZ</name>
<accession>A0A6C0BTA0</accession>
<sequence>MPYVYTITPRQKINSWGISSQWEGKHTRFDDNEITTALIIRKNTGKDHEGMSKYKNFRVNIPYPEEFSKFTNDEENHYLYRCIYEAWCQGFDTGVREIN</sequence>
<proteinExistence type="predicted"/>
<evidence type="ECO:0000313" key="1">
    <source>
        <dbReference type="EMBL" id="QHS95446.1"/>
    </source>
</evidence>
<reference evidence="1" key="1">
    <citation type="journal article" date="2020" name="Nature">
        <title>Giant virus diversity and host interactions through global metagenomics.</title>
        <authorList>
            <person name="Schulz F."/>
            <person name="Roux S."/>
            <person name="Paez-Espino D."/>
            <person name="Jungbluth S."/>
            <person name="Walsh D.A."/>
            <person name="Denef V.J."/>
            <person name="McMahon K.D."/>
            <person name="Konstantinidis K.T."/>
            <person name="Eloe-Fadrosh E.A."/>
            <person name="Kyrpides N.C."/>
            <person name="Woyke T."/>
        </authorList>
    </citation>
    <scope>NUCLEOTIDE SEQUENCE</scope>
    <source>
        <strain evidence="1">GVMAG-M-3300018428-35</strain>
    </source>
</reference>
<dbReference type="AlphaFoldDB" id="A0A6C0BTA0"/>
<dbReference type="EMBL" id="MN739251">
    <property type="protein sequence ID" value="QHS95446.1"/>
    <property type="molecule type" value="Genomic_DNA"/>
</dbReference>
<protein>
    <submittedName>
        <fullName evidence="1">Uncharacterized protein</fullName>
    </submittedName>
</protein>
<organism evidence="1">
    <name type="scientific">viral metagenome</name>
    <dbReference type="NCBI Taxonomy" id="1070528"/>
    <lineage>
        <taxon>unclassified sequences</taxon>
        <taxon>metagenomes</taxon>
        <taxon>organismal metagenomes</taxon>
    </lineage>
</organism>